<evidence type="ECO:0000313" key="1">
    <source>
        <dbReference type="EMBL" id="PIU69167.1"/>
    </source>
</evidence>
<protein>
    <submittedName>
        <fullName evidence="1">Uncharacterized protein</fullName>
    </submittedName>
</protein>
<dbReference type="Proteomes" id="UP000229916">
    <property type="component" value="Unassembled WGS sequence"/>
</dbReference>
<accession>A0A2M7AP74</accession>
<name>A0A2M7AP74_UNCKA</name>
<dbReference type="AlphaFoldDB" id="A0A2M7AP74"/>
<proteinExistence type="predicted"/>
<feature type="non-terminal residue" evidence="1">
    <location>
        <position position="70"/>
    </location>
</feature>
<gene>
    <name evidence="1" type="ORF">COS81_01040</name>
</gene>
<dbReference type="EMBL" id="PEWD01000023">
    <property type="protein sequence ID" value="PIU69167.1"/>
    <property type="molecule type" value="Genomic_DNA"/>
</dbReference>
<sequence length="70" mass="8153">MTRKTDGKTAIVIPTQVGIQKKQWYRFPIRSGMTHCGDRKNRHDPRKWKPKGFRYGGGFWIGFGSGEREN</sequence>
<organism evidence="1 2">
    <name type="scientific">candidate division WWE3 bacterium CG06_land_8_20_14_3_00_42_16</name>
    <dbReference type="NCBI Taxonomy" id="1975083"/>
    <lineage>
        <taxon>Bacteria</taxon>
        <taxon>Katanobacteria</taxon>
    </lineage>
</organism>
<evidence type="ECO:0000313" key="2">
    <source>
        <dbReference type="Proteomes" id="UP000229916"/>
    </source>
</evidence>
<reference evidence="2" key="1">
    <citation type="submission" date="2017-09" db="EMBL/GenBank/DDBJ databases">
        <title>Depth-based differentiation of microbial function through sediment-hosted aquifers and enrichment of novel symbionts in the deep terrestrial subsurface.</title>
        <authorList>
            <person name="Probst A.J."/>
            <person name="Ladd B."/>
            <person name="Jarett J.K."/>
            <person name="Geller-Mcgrath D.E."/>
            <person name="Sieber C.M.K."/>
            <person name="Emerson J.B."/>
            <person name="Anantharaman K."/>
            <person name="Thomas B.C."/>
            <person name="Malmstrom R."/>
            <person name="Stieglmeier M."/>
            <person name="Klingl A."/>
            <person name="Woyke T."/>
            <person name="Ryan C.M."/>
            <person name="Banfield J.F."/>
        </authorList>
    </citation>
    <scope>NUCLEOTIDE SEQUENCE [LARGE SCALE GENOMIC DNA]</scope>
</reference>
<comment type="caution">
    <text evidence="1">The sequence shown here is derived from an EMBL/GenBank/DDBJ whole genome shotgun (WGS) entry which is preliminary data.</text>
</comment>